<evidence type="ECO:0000256" key="4">
    <source>
        <dbReference type="ARBA" id="ARBA00023239"/>
    </source>
</evidence>
<accession>A0A387FYU2</accession>
<name>A0A387FYU2_9HYPH</name>
<evidence type="ECO:0000256" key="3">
    <source>
        <dbReference type="ARBA" id="ARBA00013109"/>
    </source>
</evidence>
<comment type="catalytic activity">
    <reaction evidence="8 9">
        <text>hydroxymethylbilane = uroporphyrinogen III + H2O</text>
        <dbReference type="Rhea" id="RHEA:18965"/>
        <dbReference type="ChEBI" id="CHEBI:15377"/>
        <dbReference type="ChEBI" id="CHEBI:57308"/>
        <dbReference type="ChEBI" id="CHEBI:57845"/>
        <dbReference type="EC" id="4.2.1.75"/>
    </reaction>
</comment>
<proteinExistence type="inferred from homology"/>
<comment type="similarity">
    <text evidence="2 9">Belongs to the uroporphyrinogen-III synthase family.</text>
</comment>
<evidence type="ECO:0000256" key="1">
    <source>
        <dbReference type="ARBA" id="ARBA00004772"/>
    </source>
</evidence>
<dbReference type="RefSeq" id="WP_120705789.1">
    <property type="nucleotide sequence ID" value="NZ_CP032694.1"/>
</dbReference>
<evidence type="ECO:0000259" key="10">
    <source>
        <dbReference type="Pfam" id="PF02602"/>
    </source>
</evidence>
<dbReference type="UniPathway" id="UPA00251">
    <property type="reaction ID" value="UER00320"/>
</dbReference>
<dbReference type="Pfam" id="PF02602">
    <property type="entry name" value="HEM4"/>
    <property type="match status" value="1"/>
</dbReference>
<dbReference type="SUPFAM" id="SSF69618">
    <property type="entry name" value="HemD-like"/>
    <property type="match status" value="1"/>
</dbReference>
<dbReference type="AlphaFoldDB" id="A0A387FYU2"/>
<dbReference type="CDD" id="cd06578">
    <property type="entry name" value="HemD"/>
    <property type="match status" value="1"/>
</dbReference>
<dbReference type="Gene3D" id="3.40.50.10090">
    <property type="match status" value="2"/>
</dbReference>
<dbReference type="GO" id="GO:0006780">
    <property type="term" value="P:uroporphyrinogen III biosynthetic process"/>
    <property type="evidence" value="ECO:0007669"/>
    <property type="project" value="UniProtKB-UniRule"/>
</dbReference>
<reference evidence="11 12" key="1">
    <citation type="submission" date="2018-10" db="EMBL/GenBank/DDBJ databases">
        <title>Rhizobium etli, R. leguminosarum and a new Rhizobium genospecies from Phaseolus dumosus.</title>
        <authorList>
            <person name="Ramirez-Puebla S.T."/>
            <person name="Rogel-Hernandez M.A."/>
            <person name="Guerrero G."/>
            <person name="Ormeno-Orrillo E."/>
            <person name="Martinez-Romero J.C."/>
            <person name="Negrete-Yankelevich S."/>
            <person name="Martinez-Romero E."/>
        </authorList>
    </citation>
    <scope>NUCLEOTIDE SEQUENCE [LARGE SCALE GENOMIC DNA]</scope>
    <source>
        <strain evidence="11 12">CCGE525</strain>
    </source>
</reference>
<evidence type="ECO:0000256" key="7">
    <source>
        <dbReference type="ARBA" id="ARBA00040167"/>
    </source>
</evidence>
<dbReference type="NCBIfam" id="NF006621">
    <property type="entry name" value="PRK09189.1"/>
    <property type="match status" value="1"/>
</dbReference>
<dbReference type="GO" id="GO:0004852">
    <property type="term" value="F:uroporphyrinogen-III synthase activity"/>
    <property type="evidence" value="ECO:0007669"/>
    <property type="project" value="UniProtKB-UniRule"/>
</dbReference>
<dbReference type="EMBL" id="CP032694">
    <property type="protein sequence ID" value="AYG60822.1"/>
    <property type="molecule type" value="Genomic_DNA"/>
</dbReference>
<comment type="pathway">
    <text evidence="1 9">Porphyrin-containing compound metabolism; protoporphyrin-IX biosynthesis; coproporphyrinogen-III from 5-aminolevulinate: step 3/4.</text>
</comment>
<evidence type="ECO:0000256" key="2">
    <source>
        <dbReference type="ARBA" id="ARBA00008133"/>
    </source>
</evidence>
<evidence type="ECO:0000256" key="6">
    <source>
        <dbReference type="ARBA" id="ARBA00037589"/>
    </source>
</evidence>
<dbReference type="PANTHER" id="PTHR38042:SF1">
    <property type="entry name" value="UROPORPHYRINOGEN-III SYNTHASE, CHLOROPLASTIC"/>
    <property type="match status" value="1"/>
</dbReference>
<dbReference type="InterPro" id="IPR003754">
    <property type="entry name" value="4pyrrol_synth_uPrphyn_synth"/>
</dbReference>
<evidence type="ECO:0000256" key="9">
    <source>
        <dbReference type="RuleBase" id="RU366031"/>
    </source>
</evidence>
<dbReference type="OrthoDB" id="7163809at2"/>
<dbReference type="PANTHER" id="PTHR38042">
    <property type="entry name" value="UROPORPHYRINOGEN-III SYNTHASE, CHLOROPLASTIC"/>
    <property type="match status" value="1"/>
</dbReference>
<keyword evidence="5 9" id="KW-0627">Porphyrin biosynthesis</keyword>
<sequence>MRVVVTRPAHSGERTARRLAEMGHEPVLLPLAEPVHDAEAALKALEETNGSIVITSAEVTRVLKHVQQSLKLLFHRPVFAVGAATARAAREIGFEVVVGVSGGNGAQLADLIIEHPPEFRESPLLYLAGSPRAAGFETQLTELGIAFRTVECYRMKEIIPDAGMLTRLLVEIPADAILFYSRETARRFFALPFLHEQTDSLAQTRILCLSEAIAEVVPAALRSLVEIAAVPDEDSLLALLAAK</sequence>
<evidence type="ECO:0000256" key="8">
    <source>
        <dbReference type="ARBA" id="ARBA00048617"/>
    </source>
</evidence>
<dbReference type="InterPro" id="IPR036108">
    <property type="entry name" value="4pyrrol_syn_uPrphyn_synt_sf"/>
</dbReference>
<evidence type="ECO:0000256" key="5">
    <source>
        <dbReference type="ARBA" id="ARBA00023244"/>
    </source>
</evidence>
<gene>
    <name evidence="11" type="ORF">CCGE525_19915</name>
</gene>
<dbReference type="GO" id="GO:0006782">
    <property type="term" value="P:protoporphyrinogen IX biosynthetic process"/>
    <property type="evidence" value="ECO:0007669"/>
    <property type="project" value="UniProtKB-UniRule"/>
</dbReference>
<keyword evidence="4 9" id="KW-0456">Lyase</keyword>
<dbReference type="KEGG" id="rjg:CCGE525_19915"/>
<protein>
    <recommendedName>
        <fullName evidence="7 9">Uroporphyrinogen-III synthase</fullName>
        <ecNumber evidence="3 9">4.2.1.75</ecNumber>
    </recommendedName>
</protein>
<dbReference type="Proteomes" id="UP000282195">
    <property type="component" value="Chromosome"/>
</dbReference>
<comment type="function">
    <text evidence="6 9">Catalyzes cyclization of the linear tetrapyrrole, hydroxymethylbilane, to the macrocyclic uroporphyrinogen III.</text>
</comment>
<feature type="domain" description="Tetrapyrrole biosynthesis uroporphyrinogen III synthase" evidence="10">
    <location>
        <begin position="14"/>
        <end position="237"/>
    </location>
</feature>
<keyword evidence="12" id="KW-1185">Reference proteome</keyword>
<organism evidence="11 12">
    <name type="scientific">Rhizobium jaguaris</name>
    <dbReference type="NCBI Taxonomy" id="1312183"/>
    <lineage>
        <taxon>Bacteria</taxon>
        <taxon>Pseudomonadati</taxon>
        <taxon>Pseudomonadota</taxon>
        <taxon>Alphaproteobacteria</taxon>
        <taxon>Hyphomicrobiales</taxon>
        <taxon>Rhizobiaceae</taxon>
        <taxon>Rhizobium/Agrobacterium group</taxon>
        <taxon>Rhizobium</taxon>
    </lineage>
</organism>
<evidence type="ECO:0000313" key="11">
    <source>
        <dbReference type="EMBL" id="AYG60822.1"/>
    </source>
</evidence>
<dbReference type="EC" id="4.2.1.75" evidence="3 9"/>
<dbReference type="InterPro" id="IPR039793">
    <property type="entry name" value="UROS/Hem4"/>
</dbReference>
<evidence type="ECO:0000313" key="12">
    <source>
        <dbReference type="Proteomes" id="UP000282195"/>
    </source>
</evidence>